<name>K0JRH3_SACES</name>
<dbReference type="PATRIC" id="fig|1179773.3.peg.1071"/>
<sequence>MNPTGVGGGELISATADLNRFCAALLIGALLGANPSTVDRVCVASAWPGVDVWQANATGDPNLRAASPDVTA</sequence>
<accession>K0JRH3</accession>
<dbReference type="KEGG" id="sesp:BN6_10700"/>
<evidence type="ECO:0000313" key="2">
    <source>
        <dbReference type="Proteomes" id="UP000006281"/>
    </source>
</evidence>
<dbReference type="EMBL" id="HE804045">
    <property type="protein sequence ID" value="CCH28396.1"/>
    <property type="molecule type" value="Genomic_DNA"/>
</dbReference>
<reference evidence="1 2" key="1">
    <citation type="journal article" date="2012" name="BMC Genomics">
        <title>Complete genome sequence of Saccharothrix espanaensis DSM 44229T and comparison to the other completely sequenced Pseudonocardiaceae.</title>
        <authorList>
            <person name="Strobel T."/>
            <person name="Al-Dilaimi A."/>
            <person name="Blom J."/>
            <person name="Gessner A."/>
            <person name="Kalinowski J."/>
            <person name="Luzhetska M."/>
            <person name="Puhler A."/>
            <person name="Szczepanowski R."/>
            <person name="Bechthold A."/>
            <person name="Ruckert C."/>
        </authorList>
    </citation>
    <scope>NUCLEOTIDE SEQUENCE [LARGE SCALE GENOMIC DNA]</scope>
    <source>
        <strain evidence="2">ATCC 51144 / DSM 44229 / JCM 9112 / NBRC 15066 / NRRL 15764</strain>
    </source>
</reference>
<keyword evidence="2" id="KW-1185">Reference proteome</keyword>
<dbReference type="AlphaFoldDB" id="K0JRH3"/>
<proteinExistence type="predicted"/>
<organism evidence="1 2">
    <name type="scientific">Saccharothrix espanaensis (strain ATCC 51144 / DSM 44229 / JCM 9112 / NBRC 15066 / NRRL 15764)</name>
    <dbReference type="NCBI Taxonomy" id="1179773"/>
    <lineage>
        <taxon>Bacteria</taxon>
        <taxon>Bacillati</taxon>
        <taxon>Actinomycetota</taxon>
        <taxon>Actinomycetes</taxon>
        <taxon>Pseudonocardiales</taxon>
        <taxon>Pseudonocardiaceae</taxon>
        <taxon>Saccharothrix</taxon>
    </lineage>
</organism>
<protein>
    <submittedName>
        <fullName evidence="1">Uncharacterized protein</fullName>
    </submittedName>
</protein>
<dbReference type="Proteomes" id="UP000006281">
    <property type="component" value="Chromosome"/>
</dbReference>
<dbReference type="HOGENOM" id="CLU_2719912_0_0_11"/>
<evidence type="ECO:0000313" key="1">
    <source>
        <dbReference type="EMBL" id="CCH28396.1"/>
    </source>
</evidence>
<gene>
    <name evidence="1" type="ordered locus">BN6_10700</name>
</gene>